<dbReference type="RefSeq" id="WP_026981309.1">
    <property type="nucleotide sequence ID" value="NZ_JRLW01000009.1"/>
</dbReference>
<sequence length="338" mass="38832">MRIGFNPNKDQKVAPTDFFHQVIVPVHIPNQEGYFKDSFQILHYCLESLFKTCHDKTYFTVVNNGSCTVVVDYLHQLQQEGKLHEVVHTTAIGKLNAILKGLTGHPFPLVTITDADVLFLNGWQQASYEVFEAFPRAGAVCPVPSSKVLKQLTANVLLDNLFSKRLKFTAVKNEEALRMFALSIGDSQFYKEVHLDKNLTLSSENGPKAVIGAGHFVATYRSEVYERPKSIYSKYKMGSAMKDFLDQPVIEKGFWRLSTDENYAYHLGNVKESWMEEVFSKIRNEKIKPEQPVLKKVFANKLAVWIKTILFARIIFRKPIWKLFLRWKGLSKQEANEY</sequence>
<organism evidence="1 2">
    <name type="scientific">Flavobacterium suncheonense GH29-5 = DSM 17707</name>
    <dbReference type="NCBI Taxonomy" id="1121899"/>
    <lineage>
        <taxon>Bacteria</taxon>
        <taxon>Pseudomonadati</taxon>
        <taxon>Bacteroidota</taxon>
        <taxon>Flavobacteriia</taxon>
        <taxon>Flavobacteriales</taxon>
        <taxon>Flavobacteriaceae</taxon>
        <taxon>Flavobacterium</taxon>
    </lineage>
</organism>
<protein>
    <recommendedName>
        <fullName evidence="3">Glycosyltransferase 2-like domain-containing protein</fullName>
    </recommendedName>
</protein>
<evidence type="ECO:0000313" key="1">
    <source>
        <dbReference type="EMBL" id="KGO89413.1"/>
    </source>
</evidence>
<name>A0A0A2MD68_9FLAO</name>
<reference evidence="1 2" key="1">
    <citation type="submission" date="2013-09" db="EMBL/GenBank/DDBJ databases">
        <authorList>
            <person name="Zeng Z."/>
            <person name="Chen C."/>
        </authorList>
    </citation>
    <scope>NUCLEOTIDE SEQUENCE [LARGE SCALE GENOMIC DNA]</scope>
    <source>
        <strain evidence="1 2">GH29-5</strain>
    </source>
</reference>
<dbReference type="AlphaFoldDB" id="A0A0A2MD68"/>
<dbReference type="OrthoDB" id="1116632at2"/>
<proteinExistence type="predicted"/>
<dbReference type="InterPro" id="IPR029044">
    <property type="entry name" value="Nucleotide-diphossugar_trans"/>
</dbReference>
<dbReference type="Gene3D" id="3.90.550.10">
    <property type="entry name" value="Spore Coat Polysaccharide Biosynthesis Protein SpsA, Chain A"/>
    <property type="match status" value="1"/>
</dbReference>
<comment type="caution">
    <text evidence="1">The sequence shown here is derived from an EMBL/GenBank/DDBJ whole genome shotgun (WGS) entry which is preliminary data.</text>
</comment>
<dbReference type="EMBL" id="JRLW01000009">
    <property type="protein sequence ID" value="KGO89413.1"/>
    <property type="molecule type" value="Genomic_DNA"/>
</dbReference>
<accession>A0A0A2MD68</accession>
<dbReference type="eggNOG" id="COG1215">
    <property type="taxonomic scope" value="Bacteria"/>
</dbReference>
<dbReference type="SUPFAM" id="SSF53448">
    <property type="entry name" value="Nucleotide-diphospho-sugar transferases"/>
    <property type="match status" value="1"/>
</dbReference>
<evidence type="ECO:0000313" key="2">
    <source>
        <dbReference type="Proteomes" id="UP000030121"/>
    </source>
</evidence>
<keyword evidence="2" id="KW-1185">Reference proteome</keyword>
<dbReference type="Proteomes" id="UP000030121">
    <property type="component" value="Unassembled WGS sequence"/>
</dbReference>
<gene>
    <name evidence="1" type="ORF">Q764_08545</name>
</gene>
<dbReference type="STRING" id="1121899.GCA_000430025_00288"/>
<evidence type="ECO:0008006" key="3">
    <source>
        <dbReference type="Google" id="ProtNLM"/>
    </source>
</evidence>